<dbReference type="Gene3D" id="3.30.2090.10">
    <property type="entry name" value="Multidrug efflux transporter AcrB TolC docking domain, DN and DC subdomains"/>
    <property type="match status" value="2"/>
</dbReference>
<dbReference type="AlphaFoldDB" id="E1R3X6"/>
<reference evidence="2 3" key="1">
    <citation type="journal article" date="2010" name="Stand. Genomic Sci.">
        <title>Complete genome sequence of Spirochaeta smaragdinae type strain (SEBR 4228).</title>
        <authorList>
            <person name="Mavromatis K."/>
            <person name="Yasawong M."/>
            <person name="Chertkov O."/>
            <person name="Lapidus A."/>
            <person name="Lucas S."/>
            <person name="Nolan M."/>
            <person name="Del Rio T.G."/>
            <person name="Tice H."/>
            <person name="Cheng J.F."/>
            <person name="Pitluck S."/>
            <person name="Liolios K."/>
            <person name="Ivanova N."/>
            <person name="Tapia R."/>
            <person name="Han C."/>
            <person name="Bruce D."/>
            <person name="Goodwin L."/>
            <person name="Pati A."/>
            <person name="Chen A."/>
            <person name="Palaniappan K."/>
            <person name="Land M."/>
            <person name="Hauser L."/>
            <person name="Chang Y.J."/>
            <person name="Jeffries C.D."/>
            <person name="Detter J.C."/>
            <person name="Rohde M."/>
            <person name="Brambilla E."/>
            <person name="Spring S."/>
            <person name="Goker M."/>
            <person name="Sikorski J."/>
            <person name="Woyke T."/>
            <person name="Bristow J."/>
            <person name="Eisen J.A."/>
            <person name="Markowitz V."/>
            <person name="Hugenholtz P."/>
            <person name="Klenk H.P."/>
            <person name="Kyrpides N.C."/>
        </authorList>
    </citation>
    <scope>NUCLEOTIDE SEQUENCE [LARGE SCALE GENOMIC DNA]</scope>
    <source>
        <strain evidence="3">DSM 11293 / JCM 15392 / SEBR 4228</strain>
    </source>
</reference>
<dbReference type="GO" id="GO:0005886">
    <property type="term" value="C:plasma membrane"/>
    <property type="evidence" value="ECO:0007669"/>
    <property type="project" value="TreeGrafter"/>
</dbReference>
<dbReference type="PRINTS" id="PR00702">
    <property type="entry name" value="ACRIFLAVINRP"/>
</dbReference>
<dbReference type="Gene3D" id="3.30.70.1430">
    <property type="entry name" value="Multidrug efflux transporter AcrB pore domain"/>
    <property type="match status" value="2"/>
</dbReference>
<keyword evidence="1" id="KW-0812">Transmembrane</keyword>
<dbReference type="Pfam" id="PF00873">
    <property type="entry name" value="ACR_tran"/>
    <property type="match status" value="1"/>
</dbReference>
<dbReference type="SUPFAM" id="SSF82693">
    <property type="entry name" value="Multidrug efflux transporter AcrB pore domain, PN1, PN2, PC1 and PC2 subdomains"/>
    <property type="match status" value="3"/>
</dbReference>
<keyword evidence="1" id="KW-1133">Transmembrane helix</keyword>
<feature type="transmembrane region" description="Helical" evidence="1">
    <location>
        <begin position="534"/>
        <end position="552"/>
    </location>
</feature>
<dbReference type="SUPFAM" id="SSF82866">
    <property type="entry name" value="Multidrug efflux transporter AcrB transmembrane domain"/>
    <property type="match status" value="2"/>
</dbReference>
<organism evidence="2 3">
    <name type="scientific">Sediminispirochaeta smaragdinae (strain DSM 11293 / JCM 15392 / SEBR 4228)</name>
    <name type="common">Spirochaeta smaragdinae</name>
    <dbReference type="NCBI Taxonomy" id="573413"/>
    <lineage>
        <taxon>Bacteria</taxon>
        <taxon>Pseudomonadati</taxon>
        <taxon>Spirochaetota</taxon>
        <taxon>Spirochaetia</taxon>
        <taxon>Spirochaetales</taxon>
        <taxon>Spirochaetaceae</taxon>
        <taxon>Sediminispirochaeta</taxon>
    </lineage>
</organism>
<dbReference type="SUPFAM" id="SSF82714">
    <property type="entry name" value="Multidrug efflux transporter AcrB TolC docking domain, DN and DC subdomains"/>
    <property type="match status" value="2"/>
</dbReference>
<dbReference type="EMBL" id="CP002116">
    <property type="protein sequence ID" value="ADK82097.1"/>
    <property type="molecule type" value="Genomic_DNA"/>
</dbReference>
<dbReference type="STRING" id="573413.Spirs_2995"/>
<evidence type="ECO:0000313" key="2">
    <source>
        <dbReference type="EMBL" id="ADK82097.1"/>
    </source>
</evidence>
<feature type="transmembrane region" description="Helical" evidence="1">
    <location>
        <begin position="364"/>
        <end position="384"/>
    </location>
</feature>
<feature type="transmembrane region" description="Helical" evidence="1">
    <location>
        <begin position="862"/>
        <end position="881"/>
    </location>
</feature>
<dbReference type="Gene3D" id="3.30.70.1440">
    <property type="entry name" value="Multidrug efflux transporter AcrB pore domain"/>
    <property type="match status" value="1"/>
</dbReference>
<feature type="transmembrane region" description="Helical" evidence="1">
    <location>
        <begin position="12"/>
        <end position="32"/>
    </location>
</feature>
<protein>
    <submittedName>
        <fullName evidence="2">Acriflavin resistance protein</fullName>
    </submittedName>
</protein>
<name>E1R3X6_SEDSS</name>
<dbReference type="KEGG" id="ssm:Spirs_2995"/>
<evidence type="ECO:0000256" key="1">
    <source>
        <dbReference type="SAM" id="Phobius"/>
    </source>
</evidence>
<feature type="transmembrane region" description="Helical" evidence="1">
    <location>
        <begin position="467"/>
        <end position="490"/>
    </location>
</feature>
<feature type="transmembrane region" description="Helical" evidence="1">
    <location>
        <begin position="992"/>
        <end position="1011"/>
    </location>
</feature>
<dbReference type="Proteomes" id="UP000002318">
    <property type="component" value="Chromosome"/>
</dbReference>
<accession>E1R3X6</accession>
<feature type="transmembrane region" description="Helical" evidence="1">
    <location>
        <begin position="390"/>
        <end position="415"/>
    </location>
</feature>
<dbReference type="Gene3D" id="3.30.70.1320">
    <property type="entry name" value="Multidrug efflux transporter AcrB pore domain like"/>
    <property type="match status" value="1"/>
</dbReference>
<gene>
    <name evidence="2" type="ordered locus">Spirs_2995</name>
</gene>
<dbReference type="InterPro" id="IPR001036">
    <property type="entry name" value="Acrflvin-R"/>
</dbReference>
<dbReference type="RefSeq" id="WP_013255556.1">
    <property type="nucleotide sequence ID" value="NC_014364.1"/>
</dbReference>
<keyword evidence="3" id="KW-1185">Reference proteome</keyword>
<dbReference type="Gene3D" id="1.20.1640.10">
    <property type="entry name" value="Multidrug efflux transporter AcrB transmembrane domain"/>
    <property type="match status" value="2"/>
</dbReference>
<dbReference type="PANTHER" id="PTHR32063:SF0">
    <property type="entry name" value="SWARMING MOTILITY PROTEIN SWRC"/>
    <property type="match status" value="1"/>
</dbReference>
<sequence length="1038" mass="112107">MHIVDLSIKRPVTILMVIFALILFGVMAYMSMPISLFPNVTIPYITIQTVYAGASPDVIETQITKKIEDQVASVSQLKTLTSYSMDSVSAVIAEFEISKDENIALQEIKDKVEVILSDLPDDAERPKISKVDIASAMPVMNIVLEGDMEPSALYTFGSTTVSDRFAQVAGVSSVDLSGGQKREIRVEFDRSTVFSHMVPLSQVAGILGAASVDIPGGNFQLEDQDIPARLEGEFDDLDQIRNLDIPTGTGTFKLRQLADVKDSSEDVRVRTVLLDQKAGTREDNAILLGVVKNPSANTVDVVDGVTEQIKEIEASYPGIRLKIVKEDASYVRESVAGTLTNVYLGIIFTGLVLLFFLHDLRSTLIVVLAMPFSIIATFLVMKAAGISLNMLSLMGISCSIGTLVSNSVVVLENIFRHKELGHDRINSASLGAKEVTVAVFASTMTNVAVFVPMGSMSGMMGKILANFAYTIVIATLFSFFVSFTLTPMMASRILPEKAKKELPISKALEAMFRRWEKAYGRILGGMLKNKGRSALVVFLIIALFGFSMHLGGNLKFENIPQSDGGKIQVDVDLPQGQRLESTASILEEIEGRLSRHPEIESILTTLGTQGIMDEDVSLAQMTVYLVPKSERSQDSSAMASMVARELTDIPGVTIRVMPISETQSSSVGGSVVDLYLKGPDLTILQESAEKIKSVMESIEGVTNVTLSSKSGKPELIFRPKRKQISEDGISVQQVAISLRAAVDGIVATSYKDEGEEYDILVTMKDSEFTDIDDLKNIPIASAVGVYPLSRYANVSFGEGNSKIMRYNRLRTIEITADNLPGYAGGSLVNEIMAAIEQVDLPPGYTIDQGGSTEMLSETVHDLIVVFFIAVILTYMLLAAILESFVQPLFILSTVPLSMIGIVLICLATGTVLNVVAMLGIIMLVGIVVNNGILILDYYNQLKAKGKSTHDALVEASVVKLKPVLMSNISIVLGMLPMALGIGGAGAEMRQPMGIVIVGGIVSAMFLTLFLLPSLEFLAPHRSGASSSPLPASTEKRGD</sequence>
<feature type="transmembrane region" description="Helical" evidence="1">
    <location>
        <begin position="888"/>
        <end position="909"/>
    </location>
</feature>
<feature type="transmembrane region" description="Helical" evidence="1">
    <location>
        <begin position="915"/>
        <end position="938"/>
    </location>
</feature>
<dbReference type="HOGENOM" id="CLU_002755_1_2_12"/>
<dbReference type="GO" id="GO:0042910">
    <property type="term" value="F:xenobiotic transmembrane transporter activity"/>
    <property type="evidence" value="ECO:0007669"/>
    <property type="project" value="TreeGrafter"/>
</dbReference>
<dbReference type="InterPro" id="IPR027463">
    <property type="entry name" value="AcrB_DN_DC_subdom"/>
</dbReference>
<proteinExistence type="predicted"/>
<feature type="transmembrane region" description="Helical" evidence="1">
    <location>
        <begin position="968"/>
        <end position="986"/>
    </location>
</feature>
<feature type="transmembrane region" description="Helical" evidence="1">
    <location>
        <begin position="335"/>
        <end position="357"/>
    </location>
</feature>
<dbReference type="PANTHER" id="PTHR32063">
    <property type="match status" value="1"/>
</dbReference>
<dbReference type="OrthoDB" id="366306at2"/>
<dbReference type="eggNOG" id="COG0841">
    <property type="taxonomic scope" value="Bacteria"/>
</dbReference>
<keyword evidence="1" id="KW-0472">Membrane</keyword>
<evidence type="ECO:0000313" key="3">
    <source>
        <dbReference type="Proteomes" id="UP000002318"/>
    </source>
</evidence>